<gene>
    <name evidence="9" type="primary">rpsA</name>
    <name evidence="9" type="ORF">ACFSR1_05290</name>
</gene>
<dbReference type="PRINTS" id="PR00681">
    <property type="entry name" value="RIBOSOMALS1"/>
</dbReference>
<dbReference type="PANTHER" id="PTHR10724:SF7">
    <property type="entry name" value="SMALL RIBOSOMAL SUBUNIT PROTEIN BS1C"/>
    <property type="match status" value="1"/>
</dbReference>
<dbReference type="InterPro" id="IPR003029">
    <property type="entry name" value="S1_domain"/>
</dbReference>
<dbReference type="CDD" id="cd04465">
    <property type="entry name" value="S1_RPS1_repeat_ec2_hs2"/>
    <property type="match status" value="1"/>
</dbReference>
<dbReference type="InterPro" id="IPR000110">
    <property type="entry name" value="Ribosomal_bS1"/>
</dbReference>
<dbReference type="InterPro" id="IPR035104">
    <property type="entry name" value="Ribosomal_protein_S1-like"/>
</dbReference>
<sequence length="608" mass="67985">MSEETKNTDVQEVEAPKAAPAVSPQQENPEQFLKDFNWHNYEEGIDPIADSKLEEFEKLVAENFVDTLNDEVVEGTVINITDRDAIIDINAKSEGVISLNEFRYNPDLKVGDKVEVLIDVREDATGQLILSHRKARVIKAWDRVNNAHDTGEIVNGFVKCRTKGGMIVDVFGIEAFLPGSQIDVKPIRDYDAYVGKTMEFKVVKINHEFKNVVVSHKALIEADIEEQKKEIIGQLEKGQVLEGTVKNVTSYGVFVDLGGVDGLIHITDLSWSRINHPNEIVELDQKLNVVILDFDEAKTRIQLGLKQLKAHPWEALDNELKVGDKVKGKVVVIADYGAFIEVEEGVEGLIHVSEMSWSTHLRSAQDFVKVGDEVEAVILTLDREERKMSLGVKQLTPDPWTDITTKYPVGSKHTGIVRNFTNFGVFVELEEGIDGLIYISDLSWTKKIKHPSDFTNVGDKLDVVVLELDVEGRKLSLGHKQTEDNPWDKYEKEFAVGTKHTNTIAEIVDKGATIDFNEDIVAFVPSRHLEKEDGKKLTKGDEAEFQIIEFNKEFKRVVASHTALFKEEEAKIVKQAAKKAAASSSEKTTLGDIDALADLKAKMEKGGN</sequence>
<evidence type="ECO:0000313" key="10">
    <source>
        <dbReference type="Proteomes" id="UP001597319"/>
    </source>
</evidence>
<feature type="domain" description="S1 motif" evidence="8">
    <location>
        <begin position="497"/>
        <end position="562"/>
    </location>
</feature>
<dbReference type="Gene3D" id="2.40.50.140">
    <property type="entry name" value="Nucleic acid-binding proteins"/>
    <property type="match status" value="6"/>
</dbReference>
<dbReference type="RefSeq" id="WP_378290346.1">
    <property type="nucleotide sequence ID" value="NZ_JBHULE010000008.1"/>
</dbReference>
<organism evidence="9 10">
    <name type="scientific">Aquimarina rubra</name>
    <dbReference type="NCBI Taxonomy" id="1920033"/>
    <lineage>
        <taxon>Bacteria</taxon>
        <taxon>Pseudomonadati</taxon>
        <taxon>Bacteroidota</taxon>
        <taxon>Flavobacteriia</taxon>
        <taxon>Flavobacteriales</taxon>
        <taxon>Flavobacteriaceae</taxon>
        <taxon>Aquimarina</taxon>
    </lineage>
</organism>
<dbReference type="SMART" id="SM00316">
    <property type="entry name" value="S1"/>
    <property type="match status" value="6"/>
</dbReference>
<evidence type="ECO:0000313" key="9">
    <source>
        <dbReference type="EMBL" id="MFD2562074.1"/>
    </source>
</evidence>
<dbReference type="PROSITE" id="PS50126">
    <property type="entry name" value="S1"/>
    <property type="match status" value="6"/>
</dbReference>
<accession>A0ABW5LC22</accession>
<evidence type="ECO:0000256" key="5">
    <source>
        <dbReference type="ARBA" id="ARBA00023274"/>
    </source>
</evidence>
<keyword evidence="5 6" id="KW-0687">Ribonucleoprotein</keyword>
<dbReference type="EMBL" id="JBHULE010000008">
    <property type="protein sequence ID" value="MFD2562074.1"/>
    <property type="molecule type" value="Genomic_DNA"/>
</dbReference>
<keyword evidence="10" id="KW-1185">Reference proteome</keyword>
<dbReference type="Proteomes" id="UP001597319">
    <property type="component" value="Unassembled WGS sequence"/>
</dbReference>
<feature type="domain" description="S1 motif" evidence="8">
    <location>
        <begin position="70"/>
        <end position="133"/>
    </location>
</feature>
<feature type="region of interest" description="Disordered" evidence="7">
    <location>
        <begin position="1"/>
        <end position="30"/>
    </location>
</feature>
<evidence type="ECO:0000256" key="1">
    <source>
        <dbReference type="ARBA" id="ARBA00006767"/>
    </source>
</evidence>
<keyword evidence="3 6" id="KW-0694">RNA-binding</keyword>
<evidence type="ECO:0000256" key="3">
    <source>
        <dbReference type="ARBA" id="ARBA00022884"/>
    </source>
</evidence>
<keyword evidence="2" id="KW-0677">Repeat</keyword>
<dbReference type="InterPro" id="IPR050437">
    <property type="entry name" value="Ribos_protein_bS1-like"/>
</dbReference>
<dbReference type="SUPFAM" id="SSF50249">
    <property type="entry name" value="Nucleic acid-binding proteins"/>
    <property type="match status" value="6"/>
</dbReference>
<evidence type="ECO:0000259" key="8">
    <source>
        <dbReference type="PROSITE" id="PS50126"/>
    </source>
</evidence>
<dbReference type="PIRSF" id="PIRSF002111">
    <property type="entry name" value="RpsA"/>
    <property type="match status" value="1"/>
</dbReference>
<dbReference type="CDD" id="cd05688">
    <property type="entry name" value="S1_RPS1_repeat_ec3"/>
    <property type="match status" value="1"/>
</dbReference>
<dbReference type="GO" id="GO:0005840">
    <property type="term" value="C:ribosome"/>
    <property type="evidence" value="ECO:0007669"/>
    <property type="project" value="UniProtKB-KW"/>
</dbReference>
<evidence type="ECO:0000256" key="7">
    <source>
        <dbReference type="SAM" id="MobiDB-lite"/>
    </source>
</evidence>
<feature type="domain" description="S1 motif" evidence="8">
    <location>
        <begin position="410"/>
        <end position="480"/>
    </location>
</feature>
<feature type="domain" description="S1 motif" evidence="8">
    <location>
        <begin position="238"/>
        <end position="306"/>
    </location>
</feature>
<protein>
    <recommendedName>
        <fullName evidence="6">30S ribosomal protein S1</fullName>
    </recommendedName>
</protein>
<dbReference type="Pfam" id="PF00575">
    <property type="entry name" value="S1"/>
    <property type="match status" value="6"/>
</dbReference>
<dbReference type="NCBIfam" id="NF004953">
    <property type="entry name" value="PRK06299.1-3"/>
    <property type="match status" value="1"/>
</dbReference>
<name>A0ABW5LC22_9FLAO</name>
<evidence type="ECO:0000256" key="6">
    <source>
        <dbReference type="PIRNR" id="PIRNR002111"/>
    </source>
</evidence>
<comment type="similarity">
    <text evidence="1 6">Belongs to the bacterial ribosomal protein bS1 family.</text>
</comment>
<feature type="domain" description="S1 motif" evidence="8">
    <location>
        <begin position="323"/>
        <end position="393"/>
    </location>
</feature>
<evidence type="ECO:0000256" key="2">
    <source>
        <dbReference type="ARBA" id="ARBA00022737"/>
    </source>
</evidence>
<proteinExistence type="inferred from homology"/>
<reference evidence="10" key="1">
    <citation type="journal article" date="2019" name="Int. J. Syst. Evol. Microbiol.">
        <title>The Global Catalogue of Microorganisms (GCM) 10K type strain sequencing project: providing services to taxonomists for standard genome sequencing and annotation.</title>
        <authorList>
            <consortium name="The Broad Institute Genomics Platform"/>
            <consortium name="The Broad Institute Genome Sequencing Center for Infectious Disease"/>
            <person name="Wu L."/>
            <person name="Ma J."/>
        </authorList>
    </citation>
    <scope>NUCLEOTIDE SEQUENCE [LARGE SCALE GENOMIC DNA]</scope>
    <source>
        <strain evidence="10">KCTC 52274</strain>
    </source>
</reference>
<dbReference type="NCBIfam" id="NF004952">
    <property type="entry name" value="PRK06299.1-2"/>
    <property type="match status" value="1"/>
</dbReference>
<dbReference type="PANTHER" id="PTHR10724">
    <property type="entry name" value="30S RIBOSOMAL PROTEIN S1"/>
    <property type="match status" value="1"/>
</dbReference>
<evidence type="ECO:0000256" key="4">
    <source>
        <dbReference type="ARBA" id="ARBA00022980"/>
    </source>
</evidence>
<dbReference type="InterPro" id="IPR012340">
    <property type="entry name" value="NA-bd_OB-fold"/>
</dbReference>
<dbReference type="CDD" id="cd05687">
    <property type="entry name" value="S1_RPS1_repeat_ec1_hs1"/>
    <property type="match status" value="1"/>
</dbReference>
<comment type="function">
    <text evidence="6">Binds mRNA; thus facilitating recognition of the initiation point. It is needed to translate mRNA with a short Shine-Dalgarno (SD) purine-rich sequence.</text>
</comment>
<comment type="caution">
    <text evidence="9">The sequence shown here is derived from an EMBL/GenBank/DDBJ whole genome shotgun (WGS) entry which is preliminary data.</text>
</comment>
<keyword evidence="4 6" id="KW-0689">Ribosomal protein</keyword>
<feature type="domain" description="S1 motif" evidence="8">
    <location>
        <begin position="151"/>
        <end position="217"/>
    </location>
</feature>